<dbReference type="EMBL" id="CAJOBR010007659">
    <property type="protein sequence ID" value="CAF4867014.1"/>
    <property type="molecule type" value="Genomic_DNA"/>
</dbReference>
<dbReference type="Gene3D" id="3.60.10.10">
    <property type="entry name" value="Endonuclease/exonuclease/phosphatase"/>
    <property type="match status" value="1"/>
</dbReference>
<dbReference type="InterPro" id="IPR005135">
    <property type="entry name" value="Endo/exonuclease/phosphatase"/>
</dbReference>
<evidence type="ECO:0000313" key="3">
    <source>
        <dbReference type="EMBL" id="CAF3661846.1"/>
    </source>
</evidence>
<dbReference type="GO" id="GO:0003824">
    <property type="term" value="F:catalytic activity"/>
    <property type="evidence" value="ECO:0007669"/>
    <property type="project" value="InterPro"/>
</dbReference>
<comment type="caution">
    <text evidence="4">The sequence shown here is derived from an EMBL/GenBank/DDBJ whole genome shotgun (WGS) entry which is preliminary data.</text>
</comment>
<protein>
    <recommendedName>
        <fullName evidence="2">Reverse transcriptase domain-containing protein</fullName>
    </recommendedName>
</protein>
<feature type="domain" description="Reverse transcriptase" evidence="2">
    <location>
        <begin position="485"/>
        <end position="774"/>
    </location>
</feature>
<keyword evidence="1" id="KW-0175">Coiled coil</keyword>
<dbReference type="CDD" id="cd01650">
    <property type="entry name" value="RT_nLTR_like"/>
    <property type="match status" value="1"/>
</dbReference>
<dbReference type="Proteomes" id="UP000663848">
    <property type="component" value="Unassembled WGS sequence"/>
</dbReference>
<proteinExistence type="predicted"/>
<organism evidence="4 5">
    <name type="scientific">Rotaria socialis</name>
    <dbReference type="NCBI Taxonomy" id="392032"/>
    <lineage>
        <taxon>Eukaryota</taxon>
        <taxon>Metazoa</taxon>
        <taxon>Spiralia</taxon>
        <taxon>Gnathifera</taxon>
        <taxon>Rotifera</taxon>
        <taxon>Eurotatoria</taxon>
        <taxon>Bdelloidea</taxon>
        <taxon>Philodinida</taxon>
        <taxon>Philodinidae</taxon>
        <taxon>Rotaria</taxon>
    </lineage>
</organism>
<evidence type="ECO:0000256" key="1">
    <source>
        <dbReference type="SAM" id="Coils"/>
    </source>
</evidence>
<name>A0A821T1X4_9BILA</name>
<dbReference type="PANTHER" id="PTHR31635">
    <property type="entry name" value="REVERSE TRANSCRIPTASE DOMAIN-CONTAINING PROTEIN-RELATED"/>
    <property type="match status" value="1"/>
</dbReference>
<dbReference type="Proteomes" id="UP000663872">
    <property type="component" value="Unassembled WGS sequence"/>
</dbReference>
<reference evidence="4" key="1">
    <citation type="submission" date="2021-02" db="EMBL/GenBank/DDBJ databases">
        <authorList>
            <person name="Nowell W R."/>
        </authorList>
    </citation>
    <scope>NUCLEOTIDE SEQUENCE</scope>
</reference>
<dbReference type="SUPFAM" id="SSF56219">
    <property type="entry name" value="DNase I-like"/>
    <property type="match status" value="1"/>
</dbReference>
<dbReference type="AlphaFoldDB" id="A0A821T1X4"/>
<dbReference type="PANTHER" id="PTHR31635:SF196">
    <property type="entry name" value="REVERSE TRANSCRIPTASE DOMAIN-CONTAINING PROTEIN-RELATED"/>
    <property type="match status" value="1"/>
</dbReference>
<sequence>MLKVISYNVRGITTVMKQLLLRKWLETNPNDVLLLQELHMTTQLQLESFKRSFPDYSIICSLGTWSAGGVMIMIKIKLLIVDAGTDHCGRVAFVKVVVNNCPIIIANIYAPTQANERCVFFENLHLYIPSSHWILVGGDFNCVPEPAKDRLQQGARVDRRSYSFLNSHVLQPLSLVELFRSKYPHSVVYSFHNDVNNIHSRIDFFLGTNLVRRNTQHIAYIPIGLSDHDGVSITLCLPPSTISKFHRWICNTEVIKKPSFLSRFQKIWDILLQSSDFNGLDWWSDLKTSLTLLLQDEQKQMVVEARRKMKELQEHYRTVATNPSNDDLIEMATIRNNILHLLIEKAAANIHGYRERNAQTLGEIAKSRLSSTRSNQSLIHFLNHPSKGRVDTIDEMLDVATNYYEDLYREKPIDVSLWSSLFDGLPKLGVQDRALLDCEITVKECLDALRSMPDGKTPGDDGIPTETWRVVFPLIGSQYVKMLNIAKEKGRFKPDFLRALLTLLKKKNKFDGQMKDFRPLSLMNIDYKILSKVLSTRLRKVLGNIIHQDQTCSIPGRAIHDNIYLIRSIIDYQQRIRDPIGLILWDQEKAFDRVNHRYLVGVLEAFGFGSEFISWVKLLYANGSFRIKINNSISIPISFNSGVRQGCSLSGGLFIISLEPLLHRIRSNQAIPGILPPGGQYSNIRQVVLANKNNINPDHVRIKTIAYADDVNTLVRNKDEETATIAMFDLYNLASGAKTNSTKTEILWVSDWLPPPCFESKVNCDWCTFLGIPINTTGQLPKSELERKISNIKQQIGYWSQINLSLTERVTVLKVFILSQLIYWLSLSTVPKESIMELQKLILHFFWLPLGPRINFRTIIGHKYNGGFSVPHIDVMISSLRIKCGLQLLNLSRPAPWKFFALIDTAVQLRQYAPWVWFNLTPHRESGNTFFHEVASHTTQWLKAGGKLTSQNNEPSIYWQLINRQYFRRPICEVRNPHLKDISFFRLLRESLPNRQLDFWLLLANFGIHTRSRLGHNDISRQCLLCPAVETPAHLFINCPILVGLFDILNNRIQSICGHKLNKAIMDVVYLKEILQMSPNRLTRRNMVFLIGCYLHTIWTFRNVVRHQCHQHQGLDPSIAARQFLAATKHLPFDNG</sequence>
<dbReference type="InterPro" id="IPR000477">
    <property type="entry name" value="RT_dom"/>
</dbReference>
<feature type="coiled-coil region" evidence="1">
    <location>
        <begin position="295"/>
        <end position="322"/>
    </location>
</feature>
<evidence type="ECO:0000313" key="5">
    <source>
        <dbReference type="Proteomes" id="UP000663848"/>
    </source>
</evidence>
<accession>A0A821T1X4</accession>
<evidence type="ECO:0000313" key="4">
    <source>
        <dbReference type="EMBL" id="CAF4867014.1"/>
    </source>
</evidence>
<dbReference type="Pfam" id="PF03372">
    <property type="entry name" value="Exo_endo_phos"/>
    <property type="match status" value="1"/>
</dbReference>
<dbReference type="InterPro" id="IPR043502">
    <property type="entry name" value="DNA/RNA_pol_sf"/>
</dbReference>
<dbReference type="EMBL" id="CAJNYT010004411">
    <property type="protein sequence ID" value="CAF3661846.1"/>
    <property type="molecule type" value="Genomic_DNA"/>
</dbReference>
<dbReference type="PROSITE" id="PS50878">
    <property type="entry name" value="RT_POL"/>
    <property type="match status" value="1"/>
</dbReference>
<dbReference type="InterPro" id="IPR036691">
    <property type="entry name" value="Endo/exonu/phosph_ase_sf"/>
</dbReference>
<gene>
    <name evidence="3" type="ORF">GRG538_LOCUS25804</name>
    <name evidence="4" type="ORF">QYT958_LOCUS28360</name>
</gene>
<dbReference type="Pfam" id="PF00078">
    <property type="entry name" value="RVT_1"/>
    <property type="match status" value="1"/>
</dbReference>
<dbReference type="SUPFAM" id="SSF56672">
    <property type="entry name" value="DNA/RNA polymerases"/>
    <property type="match status" value="1"/>
</dbReference>
<evidence type="ECO:0000259" key="2">
    <source>
        <dbReference type="PROSITE" id="PS50878"/>
    </source>
</evidence>
<dbReference type="CDD" id="cd09076">
    <property type="entry name" value="L1-EN"/>
    <property type="match status" value="1"/>
</dbReference>